<evidence type="ECO:0008006" key="5">
    <source>
        <dbReference type="Google" id="ProtNLM"/>
    </source>
</evidence>
<reference evidence="3 4" key="1">
    <citation type="journal article" date="2020" name="Genome Biol. Evol.">
        <title>A new high-quality draft genome assembly of the Chinese cordyceps Ophiocordyceps sinensis.</title>
        <authorList>
            <person name="Shu R."/>
            <person name="Zhang J."/>
            <person name="Meng Q."/>
            <person name="Zhang H."/>
            <person name="Zhou G."/>
            <person name="Li M."/>
            <person name="Wu P."/>
            <person name="Zhao Y."/>
            <person name="Chen C."/>
            <person name="Qin Q."/>
        </authorList>
    </citation>
    <scope>NUCLEOTIDE SEQUENCE [LARGE SCALE GENOMIC DNA]</scope>
    <source>
        <strain evidence="3 4">IOZ07</strain>
    </source>
</reference>
<dbReference type="Proteomes" id="UP000557566">
    <property type="component" value="Unassembled WGS sequence"/>
</dbReference>
<dbReference type="InterPro" id="IPR007590">
    <property type="entry name" value="Saf4/Yju2"/>
</dbReference>
<keyword evidence="4" id="KW-1185">Reference proteome</keyword>
<proteinExistence type="inferred from homology"/>
<dbReference type="AlphaFoldDB" id="A0A8H4LU06"/>
<evidence type="ECO:0000256" key="2">
    <source>
        <dbReference type="SAM" id="MobiDB-lite"/>
    </source>
</evidence>
<evidence type="ECO:0000256" key="1">
    <source>
        <dbReference type="ARBA" id="ARBA00005595"/>
    </source>
</evidence>
<dbReference type="OrthoDB" id="360327at2759"/>
<feature type="compositionally biased region" description="Polar residues" evidence="2">
    <location>
        <begin position="358"/>
        <end position="370"/>
    </location>
</feature>
<feature type="region of interest" description="Disordered" evidence="2">
    <location>
        <begin position="1"/>
        <end position="29"/>
    </location>
</feature>
<feature type="region of interest" description="Disordered" evidence="2">
    <location>
        <begin position="243"/>
        <end position="280"/>
    </location>
</feature>
<organism evidence="3 4">
    <name type="scientific">Ophiocordyceps sinensis</name>
    <dbReference type="NCBI Taxonomy" id="72228"/>
    <lineage>
        <taxon>Eukaryota</taxon>
        <taxon>Fungi</taxon>
        <taxon>Dikarya</taxon>
        <taxon>Ascomycota</taxon>
        <taxon>Pezizomycotina</taxon>
        <taxon>Sordariomycetes</taxon>
        <taxon>Hypocreomycetidae</taxon>
        <taxon>Hypocreales</taxon>
        <taxon>Ophiocordycipitaceae</taxon>
        <taxon>Ophiocordyceps</taxon>
    </lineage>
</organism>
<evidence type="ECO:0000313" key="3">
    <source>
        <dbReference type="EMBL" id="KAF4504906.1"/>
    </source>
</evidence>
<dbReference type="GO" id="GO:0000398">
    <property type="term" value="P:mRNA splicing, via spliceosome"/>
    <property type="evidence" value="ECO:0007669"/>
    <property type="project" value="InterPro"/>
</dbReference>
<dbReference type="EMBL" id="JAAVMX010000009">
    <property type="protein sequence ID" value="KAF4504906.1"/>
    <property type="molecule type" value="Genomic_DNA"/>
</dbReference>
<feature type="compositionally biased region" description="Pro residues" evidence="2">
    <location>
        <begin position="312"/>
        <end position="324"/>
    </location>
</feature>
<dbReference type="PANTHER" id="PTHR12111:SF2">
    <property type="entry name" value="SPLICING FACTOR YJU2B-RELATED"/>
    <property type="match status" value="1"/>
</dbReference>
<gene>
    <name evidence="3" type="ORF">G6O67_008299</name>
</gene>
<comment type="caution">
    <text evidence="3">The sequence shown here is derived from an EMBL/GenBank/DDBJ whole genome shotgun (WGS) entry which is preliminary data.</text>
</comment>
<dbReference type="GO" id="GO:0005684">
    <property type="term" value="C:U2-type spliceosomal complex"/>
    <property type="evidence" value="ECO:0007669"/>
    <property type="project" value="TreeGrafter"/>
</dbReference>
<name>A0A8H4LU06_9HYPO</name>
<dbReference type="GO" id="GO:0071014">
    <property type="term" value="C:post-mRNA release spliceosomal complex"/>
    <property type="evidence" value="ECO:0007669"/>
    <property type="project" value="TreeGrafter"/>
</dbReference>
<sequence length="370" mass="40875">MQGFNMGRYVPPEVEGTTTGNRLHGKRAGASTPTVRFEMPFAVWCGSCPRPTLIGQGVRFNAEKRRVGAYHSTPIWSFRLRHADCGGALEMRTDPRNTAYVVVSGGTRRDDGGAAREALGLDAQEARDEERRNAFASLEKTIGDREQLRRADERIVGLLEASARQWHDPYAQNQRLRRVFRSGRHERERDAAAAGRLRDSMGLALDLLPASEEDARRAALVDFAAGRRDSDDDQDHHHRALGRSALAKPLFAPVSSSANHGQARRRRPSPSSKPTPSNIRDSLVSKLVMATRAAHDPFLRDLRAHPRLKPQPQRPSPSTPPPRWPGLKRKRGTGGAPQQEDARQGARPPPAKVLTQEAGPSSSLVQYDSD</sequence>
<evidence type="ECO:0000313" key="4">
    <source>
        <dbReference type="Proteomes" id="UP000557566"/>
    </source>
</evidence>
<dbReference type="PANTHER" id="PTHR12111">
    <property type="entry name" value="SPLICING FACTOR YJU2"/>
    <property type="match status" value="1"/>
</dbReference>
<feature type="region of interest" description="Disordered" evidence="2">
    <location>
        <begin position="297"/>
        <end position="370"/>
    </location>
</feature>
<dbReference type="Pfam" id="PF04502">
    <property type="entry name" value="Saf4_Yju2"/>
    <property type="match status" value="1"/>
</dbReference>
<protein>
    <recommendedName>
        <fullName evidence="5">DUF455 domain protein</fullName>
    </recommendedName>
</protein>
<accession>A0A8H4LU06</accession>
<comment type="similarity">
    <text evidence="1">Belongs to the CWC16 family.</text>
</comment>